<dbReference type="GO" id="GO:0006355">
    <property type="term" value="P:regulation of DNA-templated transcription"/>
    <property type="evidence" value="ECO:0007669"/>
    <property type="project" value="InterPro"/>
</dbReference>
<dbReference type="STRING" id="1137991.SAMN05660642_01563"/>
<evidence type="ECO:0000313" key="3">
    <source>
        <dbReference type="EMBL" id="SDM07593.1"/>
    </source>
</evidence>
<dbReference type="InterPro" id="IPR036388">
    <property type="entry name" value="WH-like_DNA-bd_sf"/>
</dbReference>
<proteinExistence type="predicted"/>
<dbReference type="Proteomes" id="UP000198680">
    <property type="component" value="Unassembled WGS sequence"/>
</dbReference>
<dbReference type="PROSITE" id="PS50006">
    <property type="entry name" value="FHA_DOMAIN"/>
    <property type="match status" value="1"/>
</dbReference>
<dbReference type="InterPro" id="IPR000253">
    <property type="entry name" value="FHA_dom"/>
</dbReference>
<dbReference type="EMBL" id="FNHE01000003">
    <property type="protein sequence ID" value="SDM07593.1"/>
    <property type="molecule type" value="Genomic_DNA"/>
</dbReference>
<dbReference type="Pfam" id="PF00498">
    <property type="entry name" value="FHA"/>
    <property type="match status" value="1"/>
</dbReference>
<dbReference type="AlphaFoldDB" id="A0A1G9Q9H9"/>
<evidence type="ECO:0000313" key="4">
    <source>
        <dbReference type="Proteomes" id="UP000198680"/>
    </source>
</evidence>
<sequence length="208" mass="22663">MPDGALSCPLLRYADADGRPAEFVLTGAAPRLTVGRSPENDLALTWDAEVSRLHATLEWIGGAWTIADDGLSRNGTYVNGERLTGRRRLRAGDGIRVGGTLLAFREYASRRDESTRVAADVPTLGALTESQRAVLLALCRPFKHGGAYATPTTNQQIGAELFLSEDAVKTHLRALFTKFGVGDLPHNQKRLRLVERALQSGVVRDRDL</sequence>
<evidence type="ECO:0000256" key="1">
    <source>
        <dbReference type="ARBA" id="ARBA00022553"/>
    </source>
</evidence>
<dbReference type="Gene3D" id="1.10.10.10">
    <property type="entry name" value="Winged helix-like DNA-binding domain superfamily/Winged helix DNA-binding domain"/>
    <property type="match status" value="1"/>
</dbReference>
<feature type="domain" description="FHA" evidence="2">
    <location>
        <begin position="32"/>
        <end position="83"/>
    </location>
</feature>
<gene>
    <name evidence="3" type="ORF">SAMN05660642_01563</name>
</gene>
<dbReference type="GO" id="GO:0003677">
    <property type="term" value="F:DNA binding"/>
    <property type="evidence" value="ECO:0007669"/>
    <property type="project" value="InterPro"/>
</dbReference>
<accession>A0A1G9Q9H9</accession>
<dbReference type="Gene3D" id="2.60.200.20">
    <property type="match status" value="1"/>
</dbReference>
<evidence type="ECO:0000259" key="2">
    <source>
        <dbReference type="PROSITE" id="PS50006"/>
    </source>
</evidence>
<keyword evidence="1" id="KW-0597">Phosphoprotein</keyword>
<reference evidence="4" key="1">
    <citation type="submission" date="2016-10" db="EMBL/GenBank/DDBJ databases">
        <authorList>
            <person name="Varghese N."/>
            <person name="Submissions S."/>
        </authorList>
    </citation>
    <scope>NUCLEOTIDE SEQUENCE [LARGE SCALE GENOMIC DNA]</scope>
    <source>
        <strain evidence="4">DSM 45419</strain>
    </source>
</reference>
<dbReference type="SUPFAM" id="SSF49879">
    <property type="entry name" value="SMAD/FHA domain"/>
    <property type="match status" value="1"/>
</dbReference>
<name>A0A1G9Q9H9_9ACTN</name>
<keyword evidence="4" id="KW-1185">Reference proteome</keyword>
<dbReference type="InterPro" id="IPR008984">
    <property type="entry name" value="SMAD_FHA_dom_sf"/>
</dbReference>
<organism evidence="3 4">
    <name type="scientific">Geodermatophilus siccatus</name>
    <dbReference type="NCBI Taxonomy" id="1137991"/>
    <lineage>
        <taxon>Bacteria</taxon>
        <taxon>Bacillati</taxon>
        <taxon>Actinomycetota</taxon>
        <taxon>Actinomycetes</taxon>
        <taxon>Geodermatophilales</taxon>
        <taxon>Geodermatophilaceae</taxon>
        <taxon>Geodermatophilus</taxon>
    </lineage>
</organism>
<dbReference type="SUPFAM" id="SSF46894">
    <property type="entry name" value="C-terminal effector domain of the bipartite response regulators"/>
    <property type="match status" value="1"/>
</dbReference>
<dbReference type="InterPro" id="IPR016032">
    <property type="entry name" value="Sig_transdc_resp-reg_C-effctor"/>
</dbReference>
<dbReference type="SMART" id="SM00421">
    <property type="entry name" value="HTH_LUXR"/>
    <property type="match status" value="1"/>
</dbReference>
<dbReference type="Pfam" id="PF00196">
    <property type="entry name" value="GerE"/>
    <property type="match status" value="1"/>
</dbReference>
<dbReference type="SMART" id="SM00240">
    <property type="entry name" value="FHA"/>
    <property type="match status" value="1"/>
</dbReference>
<dbReference type="RefSeq" id="WP_217636035.1">
    <property type="nucleotide sequence ID" value="NZ_FNHE01000003.1"/>
</dbReference>
<protein>
    <submittedName>
        <fullName evidence="3">Regulatory protein, luxR family</fullName>
    </submittedName>
</protein>
<dbReference type="InterPro" id="IPR000792">
    <property type="entry name" value="Tscrpt_reg_LuxR_C"/>
</dbReference>
<dbReference type="CDD" id="cd00060">
    <property type="entry name" value="FHA"/>
    <property type="match status" value="1"/>
</dbReference>